<keyword evidence="1" id="KW-1133">Transmembrane helix</keyword>
<feature type="transmembrane region" description="Helical" evidence="1">
    <location>
        <begin position="35"/>
        <end position="56"/>
    </location>
</feature>
<keyword evidence="1" id="KW-0812">Transmembrane</keyword>
<protein>
    <submittedName>
        <fullName evidence="2">Uncharacterized protein</fullName>
    </submittedName>
</protein>
<name>A0A6C0B1N7_9ZZZZ</name>
<dbReference type="EMBL" id="MN739051">
    <property type="protein sequence ID" value="QHS86127.1"/>
    <property type="molecule type" value="Genomic_DNA"/>
</dbReference>
<organism evidence="2">
    <name type="scientific">viral metagenome</name>
    <dbReference type="NCBI Taxonomy" id="1070528"/>
    <lineage>
        <taxon>unclassified sequences</taxon>
        <taxon>metagenomes</taxon>
        <taxon>organismal metagenomes</taxon>
    </lineage>
</organism>
<keyword evidence="1" id="KW-0472">Membrane</keyword>
<sequence length="122" mass="13698">MGGGMFGTPLYLNPKCLVFSGFVLAVYWLPHPVAFAHKCVAVFLLATAAYIALAWYDMLYDCTDRLGPTLLGWMSGIFKPAEYRKKFDALPVKYKKIVRAVDIVVLVVVLGAFVYPFLEKRI</sequence>
<evidence type="ECO:0000313" key="2">
    <source>
        <dbReference type="EMBL" id="QHS86127.1"/>
    </source>
</evidence>
<reference evidence="2" key="1">
    <citation type="journal article" date="2020" name="Nature">
        <title>Giant virus diversity and host interactions through global metagenomics.</title>
        <authorList>
            <person name="Schulz F."/>
            <person name="Roux S."/>
            <person name="Paez-Espino D."/>
            <person name="Jungbluth S."/>
            <person name="Walsh D.A."/>
            <person name="Denef V.J."/>
            <person name="McMahon K.D."/>
            <person name="Konstantinidis K.T."/>
            <person name="Eloe-Fadrosh E.A."/>
            <person name="Kyrpides N.C."/>
            <person name="Woyke T."/>
        </authorList>
    </citation>
    <scope>NUCLEOTIDE SEQUENCE</scope>
    <source>
        <strain evidence="2">GVMAG-M-3300009185-7</strain>
    </source>
</reference>
<accession>A0A6C0B1N7</accession>
<feature type="transmembrane region" description="Helical" evidence="1">
    <location>
        <begin position="12"/>
        <end position="29"/>
    </location>
</feature>
<proteinExistence type="predicted"/>
<dbReference type="AlphaFoldDB" id="A0A6C0B1N7"/>
<evidence type="ECO:0000256" key="1">
    <source>
        <dbReference type="SAM" id="Phobius"/>
    </source>
</evidence>
<feature type="transmembrane region" description="Helical" evidence="1">
    <location>
        <begin position="100"/>
        <end position="118"/>
    </location>
</feature>